<dbReference type="InterPro" id="IPR015621">
    <property type="entry name" value="IL-1_rcpt_fam"/>
</dbReference>
<dbReference type="InterPro" id="IPR036179">
    <property type="entry name" value="Ig-like_dom_sf"/>
</dbReference>
<evidence type="ECO:0000256" key="2">
    <source>
        <dbReference type="ARBA" id="ARBA00022632"/>
    </source>
</evidence>
<dbReference type="InterPro" id="IPR003599">
    <property type="entry name" value="Ig_sub"/>
</dbReference>
<evidence type="ECO:0000256" key="1">
    <source>
        <dbReference type="ARBA" id="ARBA00022518"/>
    </source>
</evidence>
<keyword evidence="13" id="KW-1185">Reference proteome</keyword>
<keyword evidence="2" id="KW-0899">Viral immunoevasion</keyword>
<evidence type="ECO:0000256" key="9">
    <source>
        <dbReference type="ARBA" id="ARBA00041012"/>
    </source>
</evidence>
<dbReference type="InterPro" id="IPR007110">
    <property type="entry name" value="Ig-like_dom"/>
</dbReference>
<dbReference type="PROSITE" id="PS50835">
    <property type="entry name" value="IG_LIKE"/>
    <property type="match status" value="2"/>
</dbReference>
<proteinExistence type="predicted"/>
<reference evidence="12 13" key="1">
    <citation type="submission" date="2022-05" db="EMBL/GenBank/DDBJ databases">
        <authorList>
            <consortium name="Genoscope - CEA"/>
            <person name="William W."/>
        </authorList>
    </citation>
    <scope>NUCLEOTIDE SEQUENCE [LARGE SCALE GENOMIC DNA]</scope>
</reference>
<comment type="subunit">
    <text evidence="8">Interacts with host IFNA1.</text>
</comment>
<dbReference type="Proteomes" id="UP001159427">
    <property type="component" value="Unassembled WGS sequence"/>
</dbReference>
<evidence type="ECO:0000256" key="8">
    <source>
        <dbReference type="ARBA" id="ARBA00038761"/>
    </source>
</evidence>
<keyword evidence="2" id="KW-1090">Inhibition of host innate immune response by virus</keyword>
<dbReference type="InterPro" id="IPR013783">
    <property type="entry name" value="Ig-like_fold"/>
</dbReference>
<evidence type="ECO:0000259" key="11">
    <source>
        <dbReference type="PROSITE" id="PS50835"/>
    </source>
</evidence>
<protein>
    <recommendedName>
        <fullName evidence="9">Soluble interferon alpha/beta receptor OPG204</fullName>
    </recommendedName>
</protein>
<keyword evidence="7" id="KW-0393">Immunoglobulin domain</keyword>
<keyword evidence="3" id="KW-1114">Inhibition of host interferon signaling pathway by virus</keyword>
<evidence type="ECO:0000256" key="7">
    <source>
        <dbReference type="ARBA" id="ARBA00023319"/>
    </source>
</evidence>
<evidence type="ECO:0000256" key="4">
    <source>
        <dbReference type="ARBA" id="ARBA00023157"/>
    </source>
</evidence>
<evidence type="ECO:0000256" key="5">
    <source>
        <dbReference type="ARBA" id="ARBA00023180"/>
    </source>
</evidence>
<evidence type="ECO:0000313" key="12">
    <source>
        <dbReference type="EMBL" id="CAH3179181.1"/>
    </source>
</evidence>
<comment type="function">
    <text evidence="10">Counteracts the antiviral effects of host IFN-alpha/beta and key IFN-inducible proteins involved in viral RNA degradation suxh as host OAS1. Acts as a soluble IFN-alpha receptor and thus inhibits the interaction between host IFN-alpha and its receptor.</text>
</comment>
<keyword evidence="5" id="KW-0325">Glycoprotein</keyword>
<evidence type="ECO:0000313" key="13">
    <source>
        <dbReference type="Proteomes" id="UP001159427"/>
    </source>
</evidence>
<dbReference type="SMART" id="SM00409">
    <property type="entry name" value="IG"/>
    <property type="match status" value="2"/>
</dbReference>
<comment type="caution">
    <text evidence="12">The sequence shown here is derived from an EMBL/GenBank/DDBJ whole genome shotgun (WGS) entry which is preliminary data.</text>
</comment>
<organism evidence="12 13">
    <name type="scientific">Porites evermanni</name>
    <dbReference type="NCBI Taxonomy" id="104178"/>
    <lineage>
        <taxon>Eukaryota</taxon>
        <taxon>Metazoa</taxon>
        <taxon>Cnidaria</taxon>
        <taxon>Anthozoa</taxon>
        <taxon>Hexacorallia</taxon>
        <taxon>Scleractinia</taxon>
        <taxon>Fungiina</taxon>
        <taxon>Poritidae</taxon>
        <taxon>Porites</taxon>
    </lineage>
</organism>
<dbReference type="Pfam" id="PF00047">
    <property type="entry name" value="ig"/>
    <property type="match status" value="2"/>
</dbReference>
<gene>
    <name evidence="12" type="ORF">PEVE_00012176</name>
</gene>
<dbReference type="PANTHER" id="PTHR11890">
    <property type="entry name" value="INTERLEUKIN-1 RECEPTOR FAMILY MEMBER"/>
    <property type="match status" value="1"/>
</dbReference>
<dbReference type="SUPFAM" id="SSF48726">
    <property type="entry name" value="Immunoglobulin"/>
    <property type="match status" value="2"/>
</dbReference>
<feature type="non-terminal residue" evidence="12">
    <location>
        <position position="1"/>
    </location>
</feature>
<sequence>RTFLALIKFPLPFIAGPSQQCNSPNVFTKGKKGEELKCPFPAHIVSWFKDNRSIINGTDDLYQIEARLSNGNVLSKLFFSLVRMQHAGFYTCKANTSHNNTRSCKVQVFVECEEGYIQATPNMVTASETSNVSLYCSVLARADCWFLDSFKLTWEFENETLQNNTIKYTIREHHINNKCKNQRVRLLFSLEIINVTYKDDGKYSCQMSCDLEKKSSLVWLHAVAQHTKGTVEALESDHLGKFEKSGRNESWSLTRMSSRKRRVKQ</sequence>
<accession>A0ABN8RP01</accession>
<evidence type="ECO:0000256" key="3">
    <source>
        <dbReference type="ARBA" id="ARBA00022830"/>
    </source>
</evidence>
<dbReference type="PANTHER" id="PTHR11890:SF44">
    <property type="entry name" value="X-LINKED INTERLEUKIN-1 RECEPTOR ACCESSORY PROTEIN-LIKE 2"/>
    <property type="match status" value="1"/>
</dbReference>
<dbReference type="CDD" id="cd00096">
    <property type="entry name" value="Ig"/>
    <property type="match status" value="1"/>
</dbReference>
<feature type="domain" description="Ig-like" evidence="11">
    <location>
        <begin position="115"/>
        <end position="216"/>
    </location>
</feature>
<feature type="domain" description="Ig-like" evidence="11">
    <location>
        <begin position="21"/>
        <end position="107"/>
    </location>
</feature>
<keyword evidence="4" id="KW-1015">Disulfide bond</keyword>
<dbReference type="EMBL" id="CALNXI010001894">
    <property type="protein sequence ID" value="CAH3179181.1"/>
    <property type="molecule type" value="Genomic_DNA"/>
</dbReference>
<dbReference type="Gene3D" id="2.60.40.10">
    <property type="entry name" value="Immunoglobulins"/>
    <property type="match status" value="2"/>
</dbReference>
<name>A0ABN8RP01_9CNID</name>
<keyword evidence="2" id="KW-0945">Host-virus interaction</keyword>
<dbReference type="InterPro" id="IPR013151">
    <property type="entry name" value="Immunoglobulin_dom"/>
</dbReference>
<keyword evidence="6" id="KW-0922">Interferon antiviral system evasion</keyword>
<keyword evidence="1" id="KW-0244">Early protein</keyword>
<evidence type="ECO:0000256" key="6">
    <source>
        <dbReference type="ARBA" id="ARBA00023258"/>
    </source>
</evidence>
<evidence type="ECO:0000256" key="10">
    <source>
        <dbReference type="ARBA" id="ARBA00045444"/>
    </source>
</evidence>